<dbReference type="AlphaFoldDB" id="A0AAW1WEY7"/>
<keyword evidence="3" id="KW-1185">Reference proteome</keyword>
<dbReference type="EMBL" id="JBEDUW010000006">
    <property type="protein sequence ID" value="KAK9923168.1"/>
    <property type="molecule type" value="Genomic_DNA"/>
</dbReference>
<accession>A0AAW1WEY7</accession>
<protein>
    <recommendedName>
        <fullName evidence="1">Transposase-associated domain-containing protein</fullName>
    </recommendedName>
</protein>
<evidence type="ECO:0000259" key="1">
    <source>
        <dbReference type="Pfam" id="PF13963"/>
    </source>
</evidence>
<dbReference type="Proteomes" id="UP001457282">
    <property type="component" value="Unassembled WGS sequence"/>
</dbReference>
<gene>
    <name evidence="2" type="ORF">M0R45_031600</name>
</gene>
<name>A0AAW1WEY7_RUBAR</name>
<reference evidence="2 3" key="1">
    <citation type="journal article" date="2023" name="G3 (Bethesda)">
        <title>A chromosome-length genome assembly and annotation of blackberry (Rubus argutus, cv. 'Hillquist').</title>
        <authorList>
            <person name="Bruna T."/>
            <person name="Aryal R."/>
            <person name="Dudchenko O."/>
            <person name="Sargent D.J."/>
            <person name="Mead D."/>
            <person name="Buti M."/>
            <person name="Cavallini A."/>
            <person name="Hytonen T."/>
            <person name="Andres J."/>
            <person name="Pham M."/>
            <person name="Weisz D."/>
            <person name="Mascagni F."/>
            <person name="Usai G."/>
            <person name="Natali L."/>
            <person name="Bassil N."/>
            <person name="Fernandez G.E."/>
            <person name="Lomsadze A."/>
            <person name="Armour M."/>
            <person name="Olukolu B."/>
            <person name="Poorten T."/>
            <person name="Britton C."/>
            <person name="Davik J."/>
            <person name="Ashrafi H."/>
            <person name="Aiden E.L."/>
            <person name="Borodovsky M."/>
            <person name="Worthington M."/>
        </authorList>
    </citation>
    <scope>NUCLEOTIDE SEQUENCE [LARGE SCALE GENOMIC DNA]</scope>
    <source>
        <strain evidence="2">PI 553951</strain>
    </source>
</reference>
<dbReference type="Pfam" id="PF13963">
    <property type="entry name" value="Transpos_assoc"/>
    <property type="match status" value="1"/>
</dbReference>
<evidence type="ECO:0000313" key="2">
    <source>
        <dbReference type="EMBL" id="KAK9923168.1"/>
    </source>
</evidence>
<feature type="domain" description="Transposase-associated" evidence="1">
    <location>
        <begin position="3"/>
        <end position="76"/>
    </location>
</feature>
<organism evidence="2 3">
    <name type="scientific">Rubus argutus</name>
    <name type="common">Southern blackberry</name>
    <dbReference type="NCBI Taxonomy" id="59490"/>
    <lineage>
        <taxon>Eukaryota</taxon>
        <taxon>Viridiplantae</taxon>
        <taxon>Streptophyta</taxon>
        <taxon>Embryophyta</taxon>
        <taxon>Tracheophyta</taxon>
        <taxon>Spermatophyta</taxon>
        <taxon>Magnoliopsida</taxon>
        <taxon>eudicotyledons</taxon>
        <taxon>Gunneridae</taxon>
        <taxon>Pentapetalae</taxon>
        <taxon>rosids</taxon>
        <taxon>fabids</taxon>
        <taxon>Rosales</taxon>
        <taxon>Rosaceae</taxon>
        <taxon>Rosoideae</taxon>
        <taxon>Rosoideae incertae sedis</taxon>
        <taxon>Rubus</taxon>
    </lineage>
</organism>
<dbReference type="InterPro" id="IPR029480">
    <property type="entry name" value="Transpos_assoc"/>
</dbReference>
<proteinExistence type="predicted"/>
<sequence>MDKEWVFLDHRSDEYMAGLHAFIDHSLLVAGWNGKIKCPYTECCNEFSTLPKDVENHLKYNGMAAYYLHALWKWHGKSLPGANMGEPPAINGDIPAMLHDAFGMHGLSPNPNDDEELAPPQGLPPDAEKFYRLMEEGQTELYPGCGKTKLEFILQLYHLKALNCWTDVSFSG</sequence>
<evidence type="ECO:0000313" key="3">
    <source>
        <dbReference type="Proteomes" id="UP001457282"/>
    </source>
</evidence>
<comment type="caution">
    <text evidence="2">The sequence shown here is derived from an EMBL/GenBank/DDBJ whole genome shotgun (WGS) entry which is preliminary data.</text>
</comment>